<dbReference type="Proteomes" id="UP000886523">
    <property type="component" value="Unassembled WGS sequence"/>
</dbReference>
<sequence>MPAGANDYHDSGSGLQHSTSSNLHGAAAGAVRERKATPEANLVDVERIEKGLDTRTTVMLKNVPNKVRSLALTLCYLSRSLDFLYLRIDFTNHCNVGYAFVNFIEAVDLLRFCRACLGKKWNLFQSEKVLQMSYANYQGKAALVDKFRNSAVLNERPEWRPQLFHSDGPERGLPHTFPRELIYNYAFLVQYWLADRTFIISLCSPKQCITPREIYPDQKCGV</sequence>
<evidence type="ECO:0000259" key="3">
    <source>
        <dbReference type="Pfam" id="PF04059"/>
    </source>
</evidence>
<dbReference type="InterPro" id="IPR007201">
    <property type="entry name" value="Mei2-like_Rrm_C"/>
</dbReference>
<evidence type="ECO:0000256" key="1">
    <source>
        <dbReference type="ARBA" id="ARBA00022884"/>
    </source>
</evidence>
<evidence type="ECO:0000313" key="5">
    <source>
        <dbReference type="Proteomes" id="UP000886523"/>
    </source>
</evidence>
<reference evidence="4" key="1">
    <citation type="journal article" date="2020" name="Nat. Commun.">
        <title>Large-scale genome sequencing of mycorrhizal fungi provides insights into the early evolution of symbiotic traits.</title>
        <authorList>
            <person name="Miyauchi S."/>
            <person name="Kiss E."/>
            <person name="Kuo A."/>
            <person name="Drula E."/>
            <person name="Kohler A."/>
            <person name="Sanchez-Garcia M."/>
            <person name="Morin E."/>
            <person name="Andreopoulos B."/>
            <person name="Barry K.W."/>
            <person name="Bonito G."/>
            <person name="Buee M."/>
            <person name="Carver A."/>
            <person name="Chen C."/>
            <person name="Cichocki N."/>
            <person name="Clum A."/>
            <person name="Culley D."/>
            <person name="Crous P.W."/>
            <person name="Fauchery L."/>
            <person name="Girlanda M."/>
            <person name="Hayes R.D."/>
            <person name="Keri Z."/>
            <person name="LaButti K."/>
            <person name="Lipzen A."/>
            <person name="Lombard V."/>
            <person name="Magnuson J."/>
            <person name="Maillard F."/>
            <person name="Murat C."/>
            <person name="Nolan M."/>
            <person name="Ohm R.A."/>
            <person name="Pangilinan J."/>
            <person name="Pereira M.F."/>
            <person name="Perotto S."/>
            <person name="Peter M."/>
            <person name="Pfister S."/>
            <person name="Riley R."/>
            <person name="Sitrit Y."/>
            <person name="Stielow J.B."/>
            <person name="Szollosi G."/>
            <person name="Zifcakova L."/>
            <person name="Stursova M."/>
            <person name="Spatafora J.W."/>
            <person name="Tedersoo L."/>
            <person name="Vaario L.M."/>
            <person name="Yamada A."/>
            <person name="Yan M."/>
            <person name="Wang P."/>
            <person name="Xu J."/>
            <person name="Bruns T."/>
            <person name="Baldrian P."/>
            <person name="Vilgalys R."/>
            <person name="Dunand C."/>
            <person name="Henrissat B."/>
            <person name="Grigoriev I.V."/>
            <person name="Hibbett D."/>
            <person name="Nagy L.G."/>
            <person name="Martin F.M."/>
        </authorList>
    </citation>
    <scope>NUCLEOTIDE SEQUENCE</scope>
    <source>
        <strain evidence="4">UP504</strain>
    </source>
</reference>
<evidence type="ECO:0000313" key="4">
    <source>
        <dbReference type="EMBL" id="KAF9510038.1"/>
    </source>
</evidence>
<proteinExistence type="predicted"/>
<comment type="caution">
    <text evidence="4">The sequence shown here is derived from an EMBL/GenBank/DDBJ whole genome shotgun (WGS) entry which is preliminary data.</text>
</comment>
<name>A0A9P6DT09_9AGAM</name>
<dbReference type="Pfam" id="PF04059">
    <property type="entry name" value="RRM_2"/>
    <property type="match status" value="1"/>
</dbReference>
<organism evidence="4 5">
    <name type="scientific">Hydnum rufescens UP504</name>
    <dbReference type="NCBI Taxonomy" id="1448309"/>
    <lineage>
        <taxon>Eukaryota</taxon>
        <taxon>Fungi</taxon>
        <taxon>Dikarya</taxon>
        <taxon>Basidiomycota</taxon>
        <taxon>Agaricomycotina</taxon>
        <taxon>Agaricomycetes</taxon>
        <taxon>Cantharellales</taxon>
        <taxon>Hydnaceae</taxon>
        <taxon>Hydnum</taxon>
    </lineage>
</organism>
<protein>
    <recommendedName>
        <fullName evidence="3">Mei2-like C-terminal RNA recognition motif domain-containing protein</fullName>
    </recommendedName>
</protein>
<dbReference type="EMBL" id="MU129024">
    <property type="protein sequence ID" value="KAF9510038.1"/>
    <property type="molecule type" value="Genomic_DNA"/>
</dbReference>
<keyword evidence="5" id="KW-1185">Reference proteome</keyword>
<dbReference type="OrthoDB" id="417481at2759"/>
<feature type="domain" description="Mei2-like C-terminal RNA recognition motif" evidence="3">
    <location>
        <begin position="55"/>
        <end position="148"/>
    </location>
</feature>
<accession>A0A9P6DT09</accession>
<dbReference type="GO" id="GO:0003723">
    <property type="term" value="F:RNA binding"/>
    <property type="evidence" value="ECO:0007669"/>
    <property type="project" value="UniProtKB-KW"/>
</dbReference>
<dbReference type="PANTHER" id="PTHR23189">
    <property type="entry name" value="RNA RECOGNITION MOTIF-CONTAINING"/>
    <property type="match status" value="1"/>
</dbReference>
<gene>
    <name evidence="4" type="ORF">BS47DRAFT_1300730</name>
</gene>
<feature type="region of interest" description="Disordered" evidence="2">
    <location>
        <begin position="1"/>
        <end position="21"/>
    </location>
</feature>
<dbReference type="AlphaFoldDB" id="A0A9P6DT09"/>
<evidence type="ECO:0000256" key="2">
    <source>
        <dbReference type="SAM" id="MobiDB-lite"/>
    </source>
</evidence>
<keyword evidence="1" id="KW-0694">RNA-binding</keyword>